<organism evidence="2 3">
    <name type="scientific">Dictyostelium firmibasis</name>
    <dbReference type="NCBI Taxonomy" id="79012"/>
    <lineage>
        <taxon>Eukaryota</taxon>
        <taxon>Amoebozoa</taxon>
        <taxon>Evosea</taxon>
        <taxon>Eumycetozoa</taxon>
        <taxon>Dictyostelia</taxon>
        <taxon>Dictyosteliales</taxon>
        <taxon>Dictyosteliaceae</taxon>
        <taxon>Dictyostelium</taxon>
    </lineage>
</organism>
<dbReference type="Gene3D" id="1.25.40.10">
    <property type="entry name" value="Tetratricopeptide repeat domain"/>
    <property type="match status" value="1"/>
</dbReference>
<name>A0AAN7TST9_9MYCE</name>
<dbReference type="EMBL" id="JAVFKY010000003">
    <property type="protein sequence ID" value="KAK5578919.1"/>
    <property type="molecule type" value="Genomic_DNA"/>
</dbReference>
<dbReference type="SMART" id="SM00671">
    <property type="entry name" value="SEL1"/>
    <property type="match status" value="3"/>
</dbReference>
<dbReference type="InterPro" id="IPR006597">
    <property type="entry name" value="Sel1-like"/>
</dbReference>
<accession>A0AAN7TST9</accession>
<dbReference type="PANTHER" id="PTHR11102:SF162">
    <property type="entry name" value="HCP-LIKE PROTEIN"/>
    <property type="match status" value="1"/>
</dbReference>
<dbReference type="GO" id="GO:0005789">
    <property type="term" value="C:endoplasmic reticulum membrane"/>
    <property type="evidence" value="ECO:0007669"/>
    <property type="project" value="TreeGrafter"/>
</dbReference>
<comment type="caution">
    <text evidence="2">The sequence shown here is derived from an EMBL/GenBank/DDBJ whole genome shotgun (WGS) entry which is preliminary data.</text>
</comment>
<evidence type="ECO:0000313" key="3">
    <source>
        <dbReference type="Proteomes" id="UP001344447"/>
    </source>
</evidence>
<evidence type="ECO:0000313" key="2">
    <source>
        <dbReference type="EMBL" id="KAK5578919.1"/>
    </source>
</evidence>
<sequence length="267" mass="30492">MENVKLLKTYKIDRKKINDRSFGIDNKKIIEELIEVTSTENGFIPEVMEFLSKQNKVPVKYLENRMVCETAHAMNAQEKYDDATRYFLKAASQGSAEGCFFLASMKYLGQGCEVNLPMARKLFERGANMEAFIECEDEFLLENKNVLDSCKCLSGFAQEGVGGEIDLETAFKYYSKVLKNKENDLDALHNIGILQCDLKKDLQEGLKLFKRGMQLGSVECTFSYGAYTFDSNPTDAFKYIQRAADEGNEEAIYKLDEYKSKLNLFKK</sequence>
<gene>
    <name evidence="2" type="ORF">RB653_008594</name>
</gene>
<protein>
    <submittedName>
        <fullName evidence="2">Uncharacterized protein</fullName>
    </submittedName>
</protein>
<dbReference type="AlphaFoldDB" id="A0AAN7TST9"/>
<dbReference type="Proteomes" id="UP001344447">
    <property type="component" value="Unassembled WGS sequence"/>
</dbReference>
<proteinExistence type="inferred from homology"/>
<dbReference type="Pfam" id="PF08238">
    <property type="entry name" value="Sel1"/>
    <property type="match status" value="5"/>
</dbReference>
<evidence type="ECO:0000256" key="1">
    <source>
        <dbReference type="ARBA" id="ARBA00038101"/>
    </source>
</evidence>
<dbReference type="SUPFAM" id="SSF81901">
    <property type="entry name" value="HCP-like"/>
    <property type="match status" value="1"/>
</dbReference>
<comment type="similarity">
    <text evidence="1">Belongs to the sel-1 family.</text>
</comment>
<dbReference type="GO" id="GO:0036503">
    <property type="term" value="P:ERAD pathway"/>
    <property type="evidence" value="ECO:0007669"/>
    <property type="project" value="TreeGrafter"/>
</dbReference>
<reference evidence="2 3" key="1">
    <citation type="submission" date="2023-11" db="EMBL/GenBank/DDBJ databases">
        <title>Dfirmibasis_genome.</title>
        <authorList>
            <person name="Edelbroek B."/>
            <person name="Kjellin J."/>
            <person name="Jerlstrom-Hultqvist J."/>
            <person name="Soderbom F."/>
        </authorList>
    </citation>
    <scope>NUCLEOTIDE SEQUENCE [LARGE SCALE GENOMIC DNA]</scope>
    <source>
        <strain evidence="2 3">TNS-C-14</strain>
    </source>
</reference>
<dbReference type="InterPro" id="IPR050767">
    <property type="entry name" value="Sel1_AlgK"/>
</dbReference>
<dbReference type="InterPro" id="IPR011990">
    <property type="entry name" value="TPR-like_helical_dom_sf"/>
</dbReference>
<dbReference type="PANTHER" id="PTHR11102">
    <property type="entry name" value="SEL-1-LIKE PROTEIN"/>
    <property type="match status" value="1"/>
</dbReference>
<keyword evidence="3" id="KW-1185">Reference proteome</keyword>